<accession>A0AC61QRA9</accession>
<dbReference type="EMBL" id="SRZC01000006">
    <property type="protein sequence ID" value="TGX82951.1"/>
    <property type="molecule type" value="Genomic_DNA"/>
</dbReference>
<keyword evidence="2" id="KW-1185">Reference proteome</keyword>
<evidence type="ECO:0000313" key="1">
    <source>
        <dbReference type="EMBL" id="TGX82951.1"/>
    </source>
</evidence>
<sequence>MTGIEIFFCGGFLLTAIFCLLFLTGVIKPVSQKPSEEKTEELPPKEEAASDNIHVVAPSKFNVDEFMAQISSEVISDVRKELPTILRQAIGDVRISDVKFEDGFEDDSEPDEEFVPRKFKALNSDETDDAFSTDLRNIDDTPPSEPVATGTSMDELEKAMDVAMDNKSSEEELAEAGKVIEPFTVTKLFDAITTNEEIDRRIELCLTLALRAELSMKPISSKADSNNEKKKVTPTESDKQTTQLKTESEERAKQSGYDFNKLNSDDFDLDEFVG</sequence>
<dbReference type="Proteomes" id="UP000308886">
    <property type="component" value="Unassembled WGS sequence"/>
</dbReference>
<proteinExistence type="predicted"/>
<evidence type="ECO:0000313" key="2">
    <source>
        <dbReference type="Proteomes" id="UP000308886"/>
    </source>
</evidence>
<protein>
    <submittedName>
        <fullName evidence="1">Uncharacterized protein</fullName>
    </submittedName>
</protein>
<name>A0AC61QRA9_9BACT</name>
<organism evidence="1 2">
    <name type="scientific">Palleniella muris</name>
    <dbReference type="NCBI Taxonomy" id="3038145"/>
    <lineage>
        <taxon>Bacteria</taxon>
        <taxon>Pseudomonadati</taxon>
        <taxon>Bacteroidota</taxon>
        <taxon>Bacteroidia</taxon>
        <taxon>Bacteroidales</taxon>
        <taxon>Prevotellaceae</taxon>
        <taxon>Palleniella</taxon>
    </lineage>
</organism>
<reference evidence="1" key="1">
    <citation type="submission" date="2019-04" db="EMBL/GenBank/DDBJ databases">
        <title>Microbes associate with the intestines of laboratory mice.</title>
        <authorList>
            <person name="Navarre W."/>
            <person name="Wong E."/>
            <person name="Huang K."/>
            <person name="Tropini C."/>
            <person name="Ng K."/>
            <person name="Yu B."/>
        </authorList>
    </citation>
    <scope>NUCLEOTIDE SEQUENCE</scope>
    <source>
        <strain evidence="1">NM73_A23</strain>
    </source>
</reference>
<gene>
    <name evidence="1" type="ORF">E5358_04635</name>
</gene>
<comment type="caution">
    <text evidence="1">The sequence shown here is derived from an EMBL/GenBank/DDBJ whole genome shotgun (WGS) entry which is preliminary data.</text>
</comment>